<dbReference type="Pfam" id="PF08238">
    <property type="entry name" value="Sel1"/>
    <property type="match status" value="3"/>
</dbReference>
<dbReference type="PANTHER" id="PTHR43628:SF1">
    <property type="entry name" value="CHITIN SYNTHASE REGULATORY FACTOR 2-RELATED"/>
    <property type="match status" value="1"/>
</dbReference>
<dbReference type="SMART" id="SM00671">
    <property type="entry name" value="SEL1"/>
    <property type="match status" value="2"/>
</dbReference>
<name>C7N3E7_SLAHD</name>
<evidence type="ECO:0000313" key="1">
    <source>
        <dbReference type="EMBL" id="ACV23670.1"/>
    </source>
</evidence>
<dbReference type="STRING" id="471855.Shel_26710"/>
<dbReference type="Proteomes" id="UP000002026">
    <property type="component" value="Chromosome"/>
</dbReference>
<sequence>MECIDAADHERRIDCFRAAELLYLHAAMKHNAYAFLCLGYVYSYNRCEGRFYEANEPAGIGPLGAGEPFSRERRAFECLEVAADSGLAEGCYKLGDLYKRGMGCEPSDKKAFDCYLRASKLAEADGPVVWGSIGFRLGDAYEHGRGCRQDFARAHAWYRKAVIGLRAAVTSGDWYYEGVLARAEQGVKRCEQELSLADE</sequence>
<evidence type="ECO:0000313" key="2">
    <source>
        <dbReference type="Proteomes" id="UP000002026"/>
    </source>
</evidence>
<keyword evidence="2" id="KW-1185">Reference proteome</keyword>
<organism evidence="1 2">
    <name type="scientific">Slackia heliotrinireducens (strain ATCC 29202 / DSM 20476 / NCTC 11029 / RHS 1)</name>
    <name type="common">Peptococcus heliotrinreducens</name>
    <dbReference type="NCBI Taxonomy" id="471855"/>
    <lineage>
        <taxon>Bacteria</taxon>
        <taxon>Bacillati</taxon>
        <taxon>Actinomycetota</taxon>
        <taxon>Coriobacteriia</taxon>
        <taxon>Eggerthellales</taxon>
        <taxon>Eggerthellaceae</taxon>
        <taxon>Slackia</taxon>
    </lineage>
</organism>
<protein>
    <submittedName>
        <fullName evidence="1">Sel1 repeat protein</fullName>
    </submittedName>
</protein>
<dbReference type="HOGENOM" id="CLU_1371422_0_0_11"/>
<dbReference type="InterPro" id="IPR011990">
    <property type="entry name" value="TPR-like_helical_dom_sf"/>
</dbReference>
<dbReference type="KEGG" id="shi:Shel_26710"/>
<dbReference type="InterPro" id="IPR052945">
    <property type="entry name" value="Mitotic_Regulator"/>
</dbReference>
<dbReference type="EMBL" id="CP001684">
    <property type="protein sequence ID" value="ACV23670.1"/>
    <property type="molecule type" value="Genomic_DNA"/>
</dbReference>
<dbReference type="SUPFAM" id="SSF81901">
    <property type="entry name" value="HCP-like"/>
    <property type="match status" value="1"/>
</dbReference>
<dbReference type="eggNOG" id="COG0790">
    <property type="taxonomic scope" value="Bacteria"/>
</dbReference>
<reference evidence="1 2" key="1">
    <citation type="journal article" date="2009" name="Stand. Genomic Sci.">
        <title>Complete genome sequence of Slackia heliotrinireducens type strain (RHS 1).</title>
        <authorList>
            <person name="Pukall R."/>
            <person name="Lapidus A."/>
            <person name="Nolan M."/>
            <person name="Copeland A."/>
            <person name="Glavina Del Rio T."/>
            <person name="Lucas S."/>
            <person name="Chen F."/>
            <person name="Tice H."/>
            <person name="Cheng J.F."/>
            <person name="Chertkov O."/>
            <person name="Bruce D."/>
            <person name="Goodwin L."/>
            <person name="Kuske C."/>
            <person name="Brettin T."/>
            <person name="Detter J.C."/>
            <person name="Han C."/>
            <person name="Pitluck S."/>
            <person name="Pati A."/>
            <person name="Mavrommatis K."/>
            <person name="Ivanova N."/>
            <person name="Ovchinnikova G."/>
            <person name="Chen A."/>
            <person name="Palaniappan K."/>
            <person name="Schneider S."/>
            <person name="Rohde M."/>
            <person name="Chain P."/>
            <person name="D'haeseleer P."/>
            <person name="Goker M."/>
            <person name="Bristow J."/>
            <person name="Eisen J.A."/>
            <person name="Markowitz V."/>
            <person name="Kyrpides N.C."/>
            <person name="Klenk H.P."/>
            <person name="Hugenholtz P."/>
        </authorList>
    </citation>
    <scope>NUCLEOTIDE SEQUENCE [LARGE SCALE GENOMIC DNA]</scope>
    <source>
        <strain evidence="2">ATCC 29202 / DSM 20476 / NCTC 11029 / RHS 1</strain>
    </source>
</reference>
<dbReference type="AlphaFoldDB" id="C7N3E7"/>
<dbReference type="InterPro" id="IPR006597">
    <property type="entry name" value="Sel1-like"/>
</dbReference>
<accession>C7N3E7</accession>
<proteinExistence type="predicted"/>
<dbReference type="PANTHER" id="PTHR43628">
    <property type="entry name" value="ACTIVATOR OF C KINASE PROTEIN 1-RELATED"/>
    <property type="match status" value="1"/>
</dbReference>
<gene>
    <name evidence="1" type="ordered locus">Shel_26710</name>
</gene>
<dbReference type="Gene3D" id="1.25.40.10">
    <property type="entry name" value="Tetratricopeptide repeat domain"/>
    <property type="match status" value="1"/>
</dbReference>